<dbReference type="InterPro" id="IPR009910">
    <property type="entry name" value="DUF1450"/>
</dbReference>
<proteinExistence type="predicted"/>
<dbReference type="EMBL" id="JAROAS010000064">
    <property type="protein sequence ID" value="MED4130319.1"/>
    <property type="molecule type" value="Genomic_DNA"/>
</dbReference>
<keyword evidence="2" id="KW-1185">Reference proteome</keyword>
<gene>
    <name evidence="1" type="ORF">P5F74_19605</name>
</gene>
<accession>A0ABU6NQ47</accession>
<sequence length="74" mass="8290">MLIECCMNNVHNGTDEVINSLLSLPHVEIVEYGCLTQCGVCNQEHFLFINDTYVAGETPAQLLEKINKICFTLT</sequence>
<comment type="caution">
    <text evidence="1">The sequence shown here is derived from an EMBL/GenBank/DDBJ whole genome shotgun (WGS) entry which is preliminary data.</text>
</comment>
<evidence type="ECO:0000313" key="2">
    <source>
        <dbReference type="Proteomes" id="UP001341820"/>
    </source>
</evidence>
<name>A0ABU6NQ47_9BACI</name>
<organism evidence="1 2">
    <name type="scientific">Shouchella miscanthi</name>
    <dbReference type="NCBI Taxonomy" id="2598861"/>
    <lineage>
        <taxon>Bacteria</taxon>
        <taxon>Bacillati</taxon>
        <taxon>Bacillota</taxon>
        <taxon>Bacilli</taxon>
        <taxon>Bacillales</taxon>
        <taxon>Bacillaceae</taxon>
        <taxon>Shouchella</taxon>
    </lineage>
</organism>
<dbReference type="RefSeq" id="WP_246117213.1">
    <property type="nucleotide sequence ID" value="NZ_CP042163.1"/>
</dbReference>
<dbReference type="Pfam" id="PF07293">
    <property type="entry name" value="DUF1450"/>
    <property type="match status" value="1"/>
</dbReference>
<protein>
    <submittedName>
        <fullName evidence="1">DUF1450 domain-containing protein</fullName>
    </submittedName>
</protein>
<reference evidence="1 2" key="1">
    <citation type="submission" date="2023-03" db="EMBL/GenBank/DDBJ databases">
        <title>Bacillus Genome Sequencing.</title>
        <authorList>
            <person name="Dunlap C."/>
        </authorList>
    </citation>
    <scope>NUCLEOTIDE SEQUENCE [LARGE SCALE GENOMIC DNA]</scope>
    <source>
        <strain evidence="1 2">B-4107</strain>
    </source>
</reference>
<evidence type="ECO:0000313" key="1">
    <source>
        <dbReference type="EMBL" id="MED4130319.1"/>
    </source>
</evidence>
<dbReference type="Proteomes" id="UP001341820">
    <property type="component" value="Unassembled WGS sequence"/>
</dbReference>